<comment type="caution">
    <text evidence="1">The sequence shown here is derived from an EMBL/GenBank/DDBJ whole genome shotgun (WGS) entry which is preliminary data.</text>
</comment>
<keyword evidence="2" id="KW-1185">Reference proteome</keyword>
<dbReference type="EMBL" id="CAKXAJ010009735">
    <property type="protein sequence ID" value="CAH2211277.1"/>
    <property type="molecule type" value="Genomic_DNA"/>
</dbReference>
<protein>
    <submittedName>
        <fullName evidence="1">Jg2837 protein</fullName>
    </submittedName>
</protein>
<name>A0A8S4QKM3_9NEOP</name>
<evidence type="ECO:0000313" key="2">
    <source>
        <dbReference type="Proteomes" id="UP000838756"/>
    </source>
</evidence>
<organism evidence="1 2">
    <name type="scientific">Pararge aegeria aegeria</name>
    <dbReference type="NCBI Taxonomy" id="348720"/>
    <lineage>
        <taxon>Eukaryota</taxon>
        <taxon>Metazoa</taxon>
        <taxon>Ecdysozoa</taxon>
        <taxon>Arthropoda</taxon>
        <taxon>Hexapoda</taxon>
        <taxon>Insecta</taxon>
        <taxon>Pterygota</taxon>
        <taxon>Neoptera</taxon>
        <taxon>Endopterygota</taxon>
        <taxon>Lepidoptera</taxon>
        <taxon>Glossata</taxon>
        <taxon>Ditrysia</taxon>
        <taxon>Papilionoidea</taxon>
        <taxon>Nymphalidae</taxon>
        <taxon>Satyrinae</taxon>
        <taxon>Satyrini</taxon>
        <taxon>Parargina</taxon>
        <taxon>Pararge</taxon>
    </lineage>
</organism>
<evidence type="ECO:0000313" key="1">
    <source>
        <dbReference type="EMBL" id="CAH2211277.1"/>
    </source>
</evidence>
<reference evidence="1" key="1">
    <citation type="submission" date="2022-03" db="EMBL/GenBank/DDBJ databases">
        <authorList>
            <person name="Lindestad O."/>
        </authorList>
    </citation>
    <scope>NUCLEOTIDE SEQUENCE</scope>
</reference>
<proteinExistence type="predicted"/>
<sequence>MDTTKPRRGAVVMPDSYRLKPHGVRTHRLVTASWERFRTQPQAPSQRCLQRQALLCENIINHLTPSKEHQEHGVVPLNSRTYLRRAIESPYLSPGDPSRRGKTFVVRQLLRPTLLRRSGLESNKK</sequence>
<accession>A0A8S4QKM3</accession>
<dbReference type="AlphaFoldDB" id="A0A8S4QKM3"/>
<gene>
    <name evidence="1" type="primary">jg2837</name>
    <name evidence="1" type="ORF">PAEG_LOCUS3107</name>
</gene>
<dbReference type="Proteomes" id="UP000838756">
    <property type="component" value="Unassembled WGS sequence"/>
</dbReference>